<name>A0A1W1BG26_9ZZZZ</name>
<dbReference type="EC" id="3.4.21.89" evidence="3"/>
<dbReference type="InterPro" id="IPR036286">
    <property type="entry name" value="LexA/Signal_pep-like_sf"/>
</dbReference>
<dbReference type="AlphaFoldDB" id="A0A1W1BG26"/>
<proteinExistence type="inferred from homology"/>
<dbReference type="Pfam" id="PF10502">
    <property type="entry name" value="Peptidase_S26"/>
    <property type="match status" value="1"/>
</dbReference>
<dbReference type="SUPFAM" id="SSF51306">
    <property type="entry name" value="LexA/Signal peptidase"/>
    <property type="match status" value="1"/>
</dbReference>
<evidence type="ECO:0000313" key="3">
    <source>
        <dbReference type="EMBL" id="SFV52439.1"/>
    </source>
</evidence>
<dbReference type="PANTHER" id="PTHR43390">
    <property type="entry name" value="SIGNAL PEPTIDASE I"/>
    <property type="match status" value="1"/>
</dbReference>
<evidence type="ECO:0000259" key="2">
    <source>
        <dbReference type="Pfam" id="PF10502"/>
    </source>
</evidence>
<dbReference type="EMBL" id="FPHL01000001">
    <property type="protein sequence ID" value="SFV52439.1"/>
    <property type="molecule type" value="Genomic_DNA"/>
</dbReference>
<accession>A0A1W1BG26</accession>
<organism evidence="3">
    <name type="scientific">hydrothermal vent metagenome</name>
    <dbReference type="NCBI Taxonomy" id="652676"/>
    <lineage>
        <taxon>unclassified sequences</taxon>
        <taxon>metagenomes</taxon>
        <taxon>ecological metagenomes</taxon>
    </lineage>
</organism>
<keyword evidence="3" id="KW-0378">Hydrolase</keyword>
<dbReference type="PRINTS" id="PR00727">
    <property type="entry name" value="LEADERPTASE"/>
</dbReference>
<evidence type="ECO:0000256" key="1">
    <source>
        <dbReference type="ARBA" id="ARBA00009370"/>
    </source>
</evidence>
<dbReference type="CDD" id="cd06530">
    <property type="entry name" value="S26_SPase_I"/>
    <property type="match status" value="1"/>
</dbReference>
<dbReference type="InterPro" id="IPR019533">
    <property type="entry name" value="Peptidase_S26"/>
</dbReference>
<protein>
    <submittedName>
        <fullName evidence="3">Signal peptidase I</fullName>
        <ecNumber evidence="3">3.4.21.89</ecNumber>
    </submittedName>
</protein>
<dbReference type="GO" id="GO:0006465">
    <property type="term" value="P:signal peptide processing"/>
    <property type="evidence" value="ECO:0007669"/>
    <property type="project" value="InterPro"/>
</dbReference>
<dbReference type="NCBIfam" id="TIGR02227">
    <property type="entry name" value="sigpep_I_bact"/>
    <property type="match status" value="1"/>
</dbReference>
<comment type="similarity">
    <text evidence="1">Belongs to the peptidase S26 family.</text>
</comment>
<feature type="domain" description="Peptidase S26" evidence="2">
    <location>
        <begin position="8"/>
        <end position="184"/>
    </location>
</feature>
<dbReference type="GO" id="GO:0016020">
    <property type="term" value="C:membrane"/>
    <property type="evidence" value="ECO:0007669"/>
    <property type="project" value="InterPro"/>
</dbReference>
<reference evidence="3" key="1">
    <citation type="submission" date="2016-10" db="EMBL/GenBank/DDBJ databases">
        <authorList>
            <person name="de Groot N.N."/>
        </authorList>
    </citation>
    <scope>NUCLEOTIDE SEQUENCE</scope>
</reference>
<dbReference type="GO" id="GO:0009003">
    <property type="term" value="F:signal peptidase activity"/>
    <property type="evidence" value="ECO:0007669"/>
    <property type="project" value="UniProtKB-EC"/>
</dbReference>
<dbReference type="InterPro" id="IPR000223">
    <property type="entry name" value="Pept_S26A_signal_pept_1"/>
</dbReference>
<dbReference type="PANTHER" id="PTHR43390:SF1">
    <property type="entry name" value="CHLOROPLAST PROCESSING PEPTIDASE"/>
    <property type="match status" value="1"/>
</dbReference>
<gene>
    <name evidence="3" type="ORF">MNB_SV-10-1604</name>
</gene>
<sequence>MKKILVPVTVLLTAAILFYTLRFYKIDGTSMNYSLVEGDFVLTYRLFHTIKRGDILVIKHPLDPKGRLYIKRCAALPGDRFFQKKRSFYLQIDGNSDKTKALGLSHDLEVVQTKEGYFLKDPYEKYYDVVHNWRLIVPSVLTKLPVTTVQDDHYYMLGDYRDNSADSRFFGAVPRNWIYSKVICILKKPRDWETLINIEEADKKK</sequence>
<dbReference type="Gene3D" id="2.10.109.10">
    <property type="entry name" value="Umud Fragment, subunit A"/>
    <property type="match status" value="1"/>
</dbReference>
<dbReference type="GO" id="GO:0004252">
    <property type="term" value="F:serine-type endopeptidase activity"/>
    <property type="evidence" value="ECO:0007669"/>
    <property type="project" value="InterPro"/>
</dbReference>